<dbReference type="PANTHER" id="PTHR11439">
    <property type="entry name" value="GAG-POL-RELATED RETROTRANSPOSON"/>
    <property type="match status" value="1"/>
</dbReference>
<dbReference type="EMBL" id="NQIK02000002">
    <property type="protein sequence ID" value="KAF7574676.1"/>
    <property type="molecule type" value="Genomic_DNA"/>
</dbReference>
<dbReference type="InterPro" id="IPR057670">
    <property type="entry name" value="SH3_retrovirus"/>
</dbReference>
<dbReference type="Proteomes" id="UP000245464">
    <property type="component" value="Chromosome 1"/>
</dbReference>
<dbReference type="Pfam" id="PF22936">
    <property type="entry name" value="Pol_BBD"/>
    <property type="match status" value="1"/>
</dbReference>
<accession>A0A834VXX3</accession>
<dbReference type="GO" id="GO:0015074">
    <property type="term" value="P:DNA integration"/>
    <property type="evidence" value="ECO:0007669"/>
    <property type="project" value="InterPro"/>
</dbReference>
<dbReference type="RefSeq" id="XP_065966442.1">
    <property type="nucleotide sequence ID" value="XM_066104240.1"/>
</dbReference>
<evidence type="ECO:0000313" key="7">
    <source>
        <dbReference type="Proteomes" id="UP000245464"/>
    </source>
</evidence>
<dbReference type="InterPro" id="IPR013103">
    <property type="entry name" value="RVT_2"/>
</dbReference>
<dbReference type="SUPFAM" id="SSF53098">
    <property type="entry name" value="Ribonuclease H-like"/>
    <property type="match status" value="1"/>
</dbReference>
<dbReference type="InterPro" id="IPR025724">
    <property type="entry name" value="GAG-pre-integrase_dom"/>
</dbReference>
<protein>
    <recommendedName>
        <fullName evidence="4">Integrase catalytic domain-containing protein</fullName>
    </recommendedName>
</protein>
<evidence type="ECO:0000313" key="5">
    <source>
        <dbReference type="EMBL" id="KAF7574676.1"/>
    </source>
</evidence>
<evidence type="ECO:0000259" key="4">
    <source>
        <dbReference type="PROSITE" id="PS50994"/>
    </source>
</evidence>
<dbReference type="InterPro" id="IPR001584">
    <property type="entry name" value="Integrase_cat-core"/>
</dbReference>
<dbReference type="Pfam" id="PF13976">
    <property type="entry name" value="gag_pre-integrs"/>
    <property type="match status" value="1"/>
</dbReference>
<gene>
    <name evidence="6" type="ORF">PtrM4_037880</name>
    <name evidence="5" type="ORF">PtrM4_063000</name>
</gene>
<dbReference type="AlphaFoldDB" id="A0A834VXX3"/>
<dbReference type="SUPFAM" id="SSF56672">
    <property type="entry name" value="DNA/RNA polymerases"/>
    <property type="match status" value="1"/>
</dbReference>
<feature type="domain" description="Integrase catalytic" evidence="4">
    <location>
        <begin position="212"/>
        <end position="380"/>
    </location>
</feature>
<dbReference type="Proteomes" id="UP000245464">
    <property type="component" value="Chromosome 2"/>
</dbReference>
<evidence type="ECO:0000313" key="6">
    <source>
        <dbReference type="EMBL" id="KAF7579548.1"/>
    </source>
</evidence>
<dbReference type="CDD" id="cd09272">
    <property type="entry name" value="RNase_HI_RT_Ty1"/>
    <property type="match status" value="1"/>
</dbReference>
<dbReference type="GeneID" id="90954619"/>
<dbReference type="GO" id="GO:0004190">
    <property type="term" value="F:aspartic-type endopeptidase activity"/>
    <property type="evidence" value="ECO:0007669"/>
    <property type="project" value="UniProtKB-KW"/>
</dbReference>
<evidence type="ECO:0000256" key="1">
    <source>
        <dbReference type="ARBA" id="ARBA00022750"/>
    </source>
</evidence>
<keyword evidence="1" id="KW-0378">Hydrolase</keyword>
<dbReference type="EMBL" id="NQIK02000001">
    <property type="protein sequence ID" value="KAF7579548.1"/>
    <property type="molecule type" value="Genomic_DNA"/>
</dbReference>
<dbReference type="Pfam" id="PF25597">
    <property type="entry name" value="SH3_retrovirus"/>
    <property type="match status" value="1"/>
</dbReference>
<keyword evidence="1" id="KW-0645">Protease</keyword>
<organism evidence="6 7">
    <name type="scientific">Pyrenophora tritici-repentis</name>
    <dbReference type="NCBI Taxonomy" id="45151"/>
    <lineage>
        <taxon>Eukaryota</taxon>
        <taxon>Fungi</taxon>
        <taxon>Dikarya</taxon>
        <taxon>Ascomycota</taxon>
        <taxon>Pezizomycotina</taxon>
        <taxon>Dothideomycetes</taxon>
        <taxon>Pleosporomycetidae</taxon>
        <taxon>Pleosporales</taxon>
        <taxon>Pleosporineae</taxon>
        <taxon>Pleosporaceae</taxon>
        <taxon>Pyrenophora</taxon>
    </lineage>
</organism>
<reference evidence="6 7" key="1">
    <citation type="journal article" date="2018" name="BMC Genomics">
        <title>Comparative genomics of the wheat fungal pathogen Pyrenophora tritici-repentis reveals chromosomal variations and genome plasticity.</title>
        <authorList>
            <person name="Moolhuijzen P."/>
            <person name="See P.T."/>
            <person name="Hane J.K."/>
            <person name="Shi G."/>
            <person name="Liu Z."/>
            <person name="Oliver R.P."/>
            <person name="Moffat C.S."/>
        </authorList>
    </citation>
    <scope>NUCLEOTIDE SEQUENCE [LARGE SCALE GENOMIC DNA]</scope>
    <source>
        <strain evidence="6">M4</strain>
    </source>
</reference>
<dbReference type="InterPro" id="IPR054722">
    <property type="entry name" value="PolX-like_BBD"/>
</dbReference>
<dbReference type="InterPro" id="IPR043502">
    <property type="entry name" value="DNA/RNA_pol_sf"/>
</dbReference>
<dbReference type="PANTHER" id="PTHR11439:SF440">
    <property type="entry name" value="INTEGRASE CATALYTIC DOMAIN-CONTAINING PROTEIN"/>
    <property type="match status" value="1"/>
</dbReference>
<evidence type="ECO:0000256" key="2">
    <source>
        <dbReference type="ARBA" id="ARBA00022884"/>
    </source>
</evidence>
<feature type="region of interest" description="Disordered" evidence="3">
    <location>
        <begin position="493"/>
        <end position="523"/>
    </location>
</feature>
<comment type="caution">
    <text evidence="6">The sequence shown here is derived from an EMBL/GenBank/DDBJ whole genome shotgun (WGS) entry which is preliminary data.</text>
</comment>
<evidence type="ECO:0000256" key="3">
    <source>
        <dbReference type="SAM" id="MobiDB-lite"/>
    </source>
</evidence>
<dbReference type="GO" id="GO:0005634">
    <property type="term" value="C:nucleus"/>
    <property type="evidence" value="ECO:0007669"/>
    <property type="project" value="UniProtKB-ARBA"/>
</dbReference>
<dbReference type="InterPro" id="IPR012337">
    <property type="entry name" value="RNaseH-like_sf"/>
</dbReference>
<proteinExistence type="predicted"/>
<dbReference type="Gene3D" id="3.30.420.10">
    <property type="entry name" value="Ribonuclease H-like superfamily/Ribonuclease H"/>
    <property type="match status" value="1"/>
</dbReference>
<dbReference type="GO" id="GO:0003723">
    <property type="term" value="F:RNA binding"/>
    <property type="evidence" value="ECO:0007669"/>
    <property type="project" value="UniProtKB-KW"/>
</dbReference>
<dbReference type="InterPro" id="IPR036397">
    <property type="entry name" value="RNaseH_sf"/>
</dbReference>
<name>A0A834VXX3_9PLEO</name>
<keyword evidence="2" id="KW-0694">RNA-binding</keyword>
<keyword evidence="1" id="KW-0064">Aspartyl protease</keyword>
<sequence>MKAAFSASQQGYPLKDAFILDSGSTTHICNDLSRIEDVRPSTPGDYIWAGSSKVWIRGYGAVTLTTEGSQDKQALHIVNVAWCPDFLCSLVSFRLLRRQGIWWDNREDPTSLRRWDGTIIAILSERHGQWIIEDTTPFDSAFHVRMNRTKRSPQRATAMLWHKRLGHPGPSAIEHLIQQSEGVRIKGITTVQCDACGRSKSKRQIRRALRLNDEGPGERIAIDFHEYEADSFTKEKSQMLITCRNSRYVWDFYFKDNRPARSIIRLLALFIQFMKKQFNITVKVIETDNEIVTVKQEVEKWCTSLSIRLEPSAPDTQAQNGGAERSGGVIKEKARAIRLDANLPWELWPEITRAAVYLYNRTPNYPNKWKSPYEIFFTRAAATNGIVTGPRRPNQAHLRAYGCKAFAMTDDTHRGKSRLQRLDPKAWIGYLVGYQSTNIYRIWIPSMAKVISTRDVVFNEDTIFNGKTEDLMDNLMHNTLEEIATWVRTVELPGTQSQQPETETFYEDDTTQEESPRTQKTRYHQGRKVVEAYLTPPPTPPPVALLVQGEVNNEDMTNMSNQSTSMTNPWAAAFMAGTESGHIGQHEGKPIDKAQVKRLLSKGIKPHRNQLPPLPTAYSKLEDHPLYEMFKEAEKTHLQSHQQMKSWTEVQASPVKRAGHQILDCMWVYTYKLDKHHRLIKCKARLVVRGDQQRNITSQDTYAATLAGRSFRMLMAIAAKYDLELKQYDVTNAFVHAAIDREIYMRMPKGYQKPGTLLKVRKALYGLRISPLLWQKEFTATLASIGFQQIPQEPCCMIKDGVIIFFYVDDIIVAYHSKQESEAMKAINRIQEKYACTGGDNLQWFLGVEVMRNRKQKTIQLSQAAYADKISQLASRQDIRHDTPMSGMELRPRSDLAEPSEINRYQRKIGSLLFAAVTTRPDIAFATSRLARFLVNPSTEHQDAADRVLLYLKKTESLALELGRGDGLEVASDASFADNTLDRKSSQGYAIKLFGGLIAWRASKQDTVTTSTTEAELLALSQVAKEAIFTSRLLKELQVNLSNPIITIKCDNTQTIRLVNEDVAKLQTKLRHVDIHNHWLRQEVTRKTIKVEYVPSDNMIADGFTKSLPANKWASFLDQLGLVKRKESPLKEAELEKLQEHLEGLYM</sequence>
<dbReference type="Pfam" id="PF07727">
    <property type="entry name" value="RVT_2"/>
    <property type="match status" value="1"/>
</dbReference>
<dbReference type="PROSITE" id="PS50994">
    <property type="entry name" value="INTEGRASE"/>
    <property type="match status" value="1"/>
</dbReference>
<dbReference type="KEGG" id="ptrr:90954619"/>